<evidence type="ECO:0008006" key="4">
    <source>
        <dbReference type="Google" id="ProtNLM"/>
    </source>
</evidence>
<dbReference type="EMBL" id="LAZR01021799">
    <property type="protein sequence ID" value="KKL84088.1"/>
    <property type="molecule type" value="Genomic_DNA"/>
</dbReference>
<dbReference type="AlphaFoldDB" id="A0A0F9FCW3"/>
<gene>
    <name evidence="3" type="ORF">LCGC14_1968220</name>
</gene>
<dbReference type="GO" id="GO:0004016">
    <property type="term" value="F:adenylate cyclase activity"/>
    <property type="evidence" value="ECO:0007669"/>
    <property type="project" value="TreeGrafter"/>
</dbReference>
<name>A0A0F9FCW3_9ZZZZ</name>
<protein>
    <recommendedName>
        <fullName evidence="4">Orc1-like AAA ATPase domain-containing protein</fullName>
    </recommendedName>
</protein>
<evidence type="ECO:0000256" key="1">
    <source>
        <dbReference type="ARBA" id="ARBA00022741"/>
    </source>
</evidence>
<organism evidence="3">
    <name type="scientific">marine sediment metagenome</name>
    <dbReference type="NCBI Taxonomy" id="412755"/>
    <lineage>
        <taxon>unclassified sequences</taxon>
        <taxon>metagenomes</taxon>
        <taxon>ecological metagenomes</taxon>
    </lineage>
</organism>
<keyword evidence="1" id="KW-0547">Nucleotide-binding</keyword>
<evidence type="ECO:0000256" key="2">
    <source>
        <dbReference type="ARBA" id="ARBA00022840"/>
    </source>
</evidence>
<dbReference type="GO" id="GO:0005737">
    <property type="term" value="C:cytoplasm"/>
    <property type="evidence" value="ECO:0007669"/>
    <property type="project" value="TreeGrafter"/>
</dbReference>
<dbReference type="GO" id="GO:0005524">
    <property type="term" value="F:ATP binding"/>
    <property type="evidence" value="ECO:0007669"/>
    <property type="project" value="UniProtKB-KW"/>
</dbReference>
<comment type="caution">
    <text evidence="3">The sequence shown here is derived from an EMBL/GenBank/DDBJ whole genome shotgun (WGS) entry which is preliminary data.</text>
</comment>
<dbReference type="PANTHER" id="PTHR16305">
    <property type="entry name" value="TESTICULAR SOLUBLE ADENYLYL CYCLASE"/>
    <property type="match status" value="1"/>
</dbReference>
<reference evidence="3" key="1">
    <citation type="journal article" date="2015" name="Nature">
        <title>Complex archaea that bridge the gap between prokaryotes and eukaryotes.</title>
        <authorList>
            <person name="Spang A."/>
            <person name="Saw J.H."/>
            <person name="Jorgensen S.L."/>
            <person name="Zaremba-Niedzwiedzka K."/>
            <person name="Martijn J."/>
            <person name="Lind A.E."/>
            <person name="van Eijk R."/>
            <person name="Schleper C."/>
            <person name="Guy L."/>
            <person name="Ettema T.J."/>
        </authorList>
    </citation>
    <scope>NUCLEOTIDE SEQUENCE</scope>
</reference>
<keyword evidence="2" id="KW-0067">ATP-binding</keyword>
<accession>A0A0F9FCW3</accession>
<proteinExistence type="predicted"/>
<sequence>IVEGDGDVEIREKIKRGLNVLDVDETSTLPYFIEFLSVKDSGVDTKTLSPEARKIRIIDALNRSTIKASQIRPLILAIEDLHWIDKSSEVTLKALLDCISGERIFLIFTYRPGFVHTWGTKSYHNQITLNRLSNSECLAMVAYLLGTENIDSDLEEVTAQRNLCLYYYFGLEVRQLAVEQQTQCMA</sequence>
<feature type="non-terminal residue" evidence="3">
    <location>
        <position position="1"/>
    </location>
</feature>
<evidence type="ECO:0000313" key="3">
    <source>
        <dbReference type="EMBL" id="KKL84088.1"/>
    </source>
</evidence>
<dbReference type="PANTHER" id="PTHR16305:SF28">
    <property type="entry name" value="GUANYLATE CYCLASE DOMAIN-CONTAINING PROTEIN"/>
    <property type="match status" value="1"/>
</dbReference>